<keyword evidence="1" id="KW-0677">Repeat</keyword>
<dbReference type="PANTHER" id="PTHR24637">
    <property type="entry name" value="COLLAGEN"/>
    <property type="match status" value="1"/>
</dbReference>
<dbReference type="AlphaFoldDB" id="A0A914S5N4"/>
<evidence type="ECO:0000256" key="2">
    <source>
        <dbReference type="SAM" id="MobiDB-lite"/>
    </source>
</evidence>
<evidence type="ECO:0000256" key="1">
    <source>
        <dbReference type="ARBA" id="ARBA00022737"/>
    </source>
</evidence>
<dbReference type="Proteomes" id="UP000887564">
    <property type="component" value="Unplaced"/>
</dbReference>
<reference evidence="4" key="1">
    <citation type="submission" date="2022-11" db="UniProtKB">
        <authorList>
            <consortium name="WormBaseParasite"/>
        </authorList>
    </citation>
    <scope>IDENTIFICATION</scope>
</reference>
<feature type="region of interest" description="Disordered" evidence="2">
    <location>
        <begin position="61"/>
        <end position="138"/>
    </location>
</feature>
<accession>A0A914S5N4</accession>
<dbReference type="WBParaSite" id="PEQ_0001247901-mRNA-1">
    <property type="protein sequence ID" value="PEQ_0001247901-mRNA-1"/>
    <property type="gene ID" value="PEQ_0001247901"/>
</dbReference>
<organism evidence="3 4">
    <name type="scientific">Parascaris equorum</name>
    <name type="common">Equine roundworm</name>
    <dbReference type="NCBI Taxonomy" id="6256"/>
    <lineage>
        <taxon>Eukaryota</taxon>
        <taxon>Metazoa</taxon>
        <taxon>Ecdysozoa</taxon>
        <taxon>Nematoda</taxon>
        <taxon>Chromadorea</taxon>
        <taxon>Rhabditida</taxon>
        <taxon>Spirurina</taxon>
        <taxon>Ascaridomorpha</taxon>
        <taxon>Ascaridoidea</taxon>
        <taxon>Ascarididae</taxon>
        <taxon>Parascaris</taxon>
    </lineage>
</organism>
<protein>
    <submittedName>
        <fullName evidence="4">Collagen triple helix repeat protein</fullName>
    </submittedName>
</protein>
<proteinExistence type="predicted"/>
<feature type="compositionally biased region" description="Low complexity" evidence="2">
    <location>
        <begin position="65"/>
        <end position="75"/>
    </location>
</feature>
<dbReference type="PANTHER" id="PTHR24637:SF288">
    <property type="entry name" value="NEMATODE CUTICLE COLLAGEN N-TERMINAL DOMAIN-CONTAINING PROTEIN"/>
    <property type="match status" value="1"/>
</dbReference>
<evidence type="ECO:0000313" key="3">
    <source>
        <dbReference type="Proteomes" id="UP000887564"/>
    </source>
</evidence>
<feature type="compositionally biased region" description="Pro residues" evidence="2">
    <location>
        <begin position="115"/>
        <end position="126"/>
    </location>
</feature>
<evidence type="ECO:0000313" key="4">
    <source>
        <dbReference type="WBParaSite" id="PEQ_0001247901-mRNA-1"/>
    </source>
</evidence>
<feature type="region of interest" description="Disordered" evidence="2">
    <location>
        <begin position="162"/>
        <end position="211"/>
    </location>
</feature>
<name>A0A914S5N4_PAREQ</name>
<sequence>MFTIQRQKPLRQKRAWLFGQWVPDGGAGGGAAGYGDPEPTYPVPVESDVIVHREPVSTSSCCTCQQGPVGAPGQPGDDGKNGKDGAPGKNGTPGRNGSIKPADGIINEPCIICPQGPPGPPGPPGSKGPQGPRGATGFSGMDGLFHYVNTVLCTDGKVIEIEGPAGRPGKPGPPGKKGIPGYKGPGAPGRDGKKGYPGPQGPAGSRDNRKENTFYDYWESHLFSSL</sequence>
<keyword evidence="3" id="KW-1185">Reference proteome</keyword>
<dbReference type="Gene3D" id="1.20.5.320">
    <property type="entry name" value="6-Phosphogluconate Dehydrogenase, domain 3"/>
    <property type="match status" value="1"/>
</dbReference>